<protein>
    <submittedName>
        <fullName evidence="1">Uncharacterized protein</fullName>
    </submittedName>
</protein>
<evidence type="ECO:0000313" key="1">
    <source>
        <dbReference type="EMBL" id="KKM74496.1"/>
    </source>
</evidence>
<sequence length="67" mass="7961">MRITKLYTMEDLGKGFRETAYGIAEDTNRYWRDILRLKTGQVLSDEMIDGLYDFSQEVIDEYLKTDE</sequence>
<comment type="caution">
    <text evidence="1">The sequence shown here is derived from an EMBL/GenBank/DDBJ whole genome shotgun (WGS) entry which is preliminary data.</text>
</comment>
<gene>
    <name evidence="1" type="ORF">LCGC14_1399760</name>
</gene>
<dbReference type="AlphaFoldDB" id="A0A0F9KIC2"/>
<organism evidence="1">
    <name type="scientific">marine sediment metagenome</name>
    <dbReference type="NCBI Taxonomy" id="412755"/>
    <lineage>
        <taxon>unclassified sequences</taxon>
        <taxon>metagenomes</taxon>
        <taxon>ecological metagenomes</taxon>
    </lineage>
</organism>
<accession>A0A0F9KIC2</accession>
<reference evidence="1" key="1">
    <citation type="journal article" date="2015" name="Nature">
        <title>Complex archaea that bridge the gap between prokaryotes and eukaryotes.</title>
        <authorList>
            <person name="Spang A."/>
            <person name="Saw J.H."/>
            <person name="Jorgensen S.L."/>
            <person name="Zaremba-Niedzwiedzka K."/>
            <person name="Martijn J."/>
            <person name="Lind A.E."/>
            <person name="van Eijk R."/>
            <person name="Schleper C."/>
            <person name="Guy L."/>
            <person name="Ettema T.J."/>
        </authorList>
    </citation>
    <scope>NUCLEOTIDE SEQUENCE</scope>
</reference>
<name>A0A0F9KIC2_9ZZZZ</name>
<dbReference type="EMBL" id="LAZR01009131">
    <property type="protein sequence ID" value="KKM74496.1"/>
    <property type="molecule type" value="Genomic_DNA"/>
</dbReference>
<proteinExistence type="predicted"/>